<evidence type="ECO:0000313" key="2">
    <source>
        <dbReference type="Proteomes" id="UP001357452"/>
    </source>
</evidence>
<organism evidence="1 2">
    <name type="scientific">Niabella digestorum</name>
    <dbReference type="NCBI Taxonomy" id="3117701"/>
    <lineage>
        <taxon>Bacteria</taxon>
        <taxon>Pseudomonadati</taxon>
        <taxon>Bacteroidota</taxon>
        <taxon>Chitinophagia</taxon>
        <taxon>Chitinophagales</taxon>
        <taxon>Chitinophagaceae</taxon>
        <taxon>Niabella</taxon>
    </lineage>
</organism>
<comment type="caution">
    <text evidence="1">The sequence shown here is derived from an EMBL/GenBank/DDBJ whole genome shotgun (WGS) entry which is preliminary data.</text>
</comment>
<dbReference type="Proteomes" id="UP001357452">
    <property type="component" value="Unassembled WGS sequence"/>
</dbReference>
<keyword evidence="2" id="KW-1185">Reference proteome</keyword>
<reference evidence="1 2" key="1">
    <citation type="submission" date="2024-01" db="EMBL/GenBank/DDBJ databases">
        <title>Niabella digestum sp. nov., isolated from waste digestion system.</title>
        <authorList>
            <person name="Zhang L."/>
        </authorList>
    </citation>
    <scope>NUCLEOTIDE SEQUENCE [LARGE SCALE GENOMIC DNA]</scope>
    <source>
        <strain evidence="1 2">A18</strain>
    </source>
</reference>
<sequence>MKKVIAILLLGIFLTANTAFGQLLRLPTLFHHYLEHVEWDNYTFAEFLAAHYSGQIEHPDDQHGDHQKLPFKSGDFNTSHVVTDVLPQCLYLSEIIVEGVDTKTPIHDKDDYSNSYLSRIWQPPRI</sequence>
<dbReference type="EMBL" id="JAZGLY010000007">
    <property type="protein sequence ID" value="MEE6187990.1"/>
    <property type="molecule type" value="Genomic_DNA"/>
</dbReference>
<proteinExistence type="predicted"/>
<gene>
    <name evidence="1" type="ORF">V2H41_11975</name>
</gene>
<protein>
    <submittedName>
        <fullName evidence="1">Uncharacterized protein</fullName>
    </submittedName>
</protein>
<evidence type="ECO:0000313" key="1">
    <source>
        <dbReference type="EMBL" id="MEE6187990.1"/>
    </source>
</evidence>
<accession>A0ABU7RJ06</accession>
<dbReference type="RefSeq" id="WP_330975395.1">
    <property type="nucleotide sequence ID" value="NZ_JAZGLY010000007.1"/>
</dbReference>
<name>A0ABU7RJ06_9BACT</name>